<reference evidence="2" key="1">
    <citation type="journal article" date="2013" name="Nature">
        <title>Draft genome of the wheat A-genome progenitor Triticum urartu.</title>
        <authorList>
            <person name="Ling H.Q."/>
            <person name="Zhao S."/>
            <person name="Liu D."/>
            <person name="Wang J."/>
            <person name="Sun H."/>
            <person name="Zhang C."/>
            <person name="Fan H."/>
            <person name="Li D."/>
            <person name="Dong L."/>
            <person name="Tao Y."/>
            <person name="Gao C."/>
            <person name="Wu H."/>
            <person name="Li Y."/>
            <person name="Cui Y."/>
            <person name="Guo X."/>
            <person name="Zheng S."/>
            <person name="Wang B."/>
            <person name="Yu K."/>
            <person name="Liang Q."/>
            <person name="Yang W."/>
            <person name="Lou X."/>
            <person name="Chen J."/>
            <person name="Feng M."/>
            <person name="Jian J."/>
            <person name="Zhang X."/>
            <person name="Luo G."/>
            <person name="Jiang Y."/>
            <person name="Liu J."/>
            <person name="Wang Z."/>
            <person name="Sha Y."/>
            <person name="Zhang B."/>
            <person name="Wu H."/>
            <person name="Tang D."/>
            <person name="Shen Q."/>
            <person name="Xue P."/>
            <person name="Zou S."/>
            <person name="Wang X."/>
            <person name="Liu X."/>
            <person name="Wang F."/>
            <person name="Yang Y."/>
            <person name="An X."/>
            <person name="Dong Z."/>
            <person name="Zhang K."/>
            <person name="Zhang X."/>
            <person name="Luo M.C."/>
            <person name="Dvorak J."/>
            <person name="Tong Y."/>
            <person name="Wang J."/>
            <person name="Yang H."/>
            <person name="Li Z."/>
            <person name="Wang D."/>
            <person name="Zhang A."/>
            <person name="Wang J."/>
        </authorList>
    </citation>
    <scope>NUCLEOTIDE SEQUENCE</scope>
    <source>
        <strain evidence="2">cv. G1812</strain>
    </source>
</reference>
<evidence type="ECO:0000313" key="2">
    <source>
        <dbReference type="Proteomes" id="UP000015106"/>
    </source>
</evidence>
<evidence type="ECO:0000313" key="1">
    <source>
        <dbReference type="EnsemblPlants" id="TuG1812G0300004017.01.T01.cds456589"/>
    </source>
</evidence>
<keyword evidence="2" id="KW-1185">Reference proteome</keyword>
<name>A0A8R7PWA1_TRIUA</name>
<dbReference type="EnsemblPlants" id="TuG1812G0300004017.01.T01">
    <property type="protein sequence ID" value="TuG1812G0300004017.01.T01.cds456589"/>
    <property type="gene ID" value="TuG1812G0300004017.01"/>
</dbReference>
<sequence length="72" mass="8105">SFPSSRRQREDARHLLPTFARYDRPFIAATHRVARPRPQPSLVFHPSSPRHRTPAILLASLPDMASLPGAKP</sequence>
<proteinExistence type="predicted"/>
<reference evidence="1" key="2">
    <citation type="submission" date="2018-03" db="EMBL/GenBank/DDBJ databases">
        <title>The Triticum urartu genome reveals the dynamic nature of wheat genome evolution.</title>
        <authorList>
            <person name="Ling H."/>
            <person name="Ma B."/>
            <person name="Shi X."/>
            <person name="Liu H."/>
            <person name="Dong L."/>
            <person name="Sun H."/>
            <person name="Cao Y."/>
            <person name="Gao Q."/>
            <person name="Zheng S."/>
            <person name="Li Y."/>
            <person name="Yu Y."/>
            <person name="Du H."/>
            <person name="Qi M."/>
            <person name="Li Y."/>
            <person name="Yu H."/>
            <person name="Cui Y."/>
            <person name="Wang N."/>
            <person name="Chen C."/>
            <person name="Wu H."/>
            <person name="Zhao Y."/>
            <person name="Zhang J."/>
            <person name="Li Y."/>
            <person name="Zhou W."/>
            <person name="Zhang B."/>
            <person name="Hu W."/>
            <person name="Eijk M."/>
            <person name="Tang J."/>
            <person name="Witsenboer H."/>
            <person name="Zhao S."/>
            <person name="Li Z."/>
            <person name="Zhang A."/>
            <person name="Wang D."/>
            <person name="Liang C."/>
        </authorList>
    </citation>
    <scope>NUCLEOTIDE SEQUENCE [LARGE SCALE GENOMIC DNA]</scope>
    <source>
        <strain evidence="1">cv. G1812</strain>
    </source>
</reference>
<dbReference type="AlphaFoldDB" id="A0A8R7PWA1"/>
<dbReference type="Proteomes" id="UP000015106">
    <property type="component" value="Chromosome 3"/>
</dbReference>
<reference evidence="1" key="3">
    <citation type="submission" date="2022-06" db="UniProtKB">
        <authorList>
            <consortium name="EnsemblPlants"/>
        </authorList>
    </citation>
    <scope>IDENTIFICATION</scope>
</reference>
<dbReference type="Gramene" id="TuG1812G0300004017.01.T01">
    <property type="protein sequence ID" value="TuG1812G0300004017.01.T01.cds456589"/>
    <property type="gene ID" value="TuG1812G0300004017.01"/>
</dbReference>
<protein>
    <submittedName>
        <fullName evidence="1">Uncharacterized protein</fullName>
    </submittedName>
</protein>
<organism evidence="1 2">
    <name type="scientific">Triticum urartu</name>
    <name type="common">Red wild einkorn</name>
    <name type="synonym">Crithodium urartu</name>
    <dbReference type="NCBI Taxonomy" id="4572"/>
    <lineage>
        <taxon>Eukaryota</taxon>
        <taxon>Viridiplantae</taxon>
        <taxon>Streptophyta</taxon>
        <taxon>Embryophyta</taxon>
        <taxon>Tracheophyta</taxon>
        <taxon>Spermatophyta</taxon>
        <taxon>Magnoliopsida</taxon>
        <taxon>Liliopsida</taxon>
        <taxon>Poales</taxon>
        <taxon>Poaceae</taxon>
        <taxon>BOP clade</taxon>
        <taxon>Pooideae</taxon>
        <taxon>Triticodae</taxon>
        <taxon>Triticeae</taxon>
        <taxon>Triticinae</taxon>
        <taxon>Triticum</taxon>
    </lineage>
</organism>
<accession>A0A8R7PWA1</accession>